<sequence length="199" mass="22995">MSTEQAKQFFQPYQTQLRSVVNEAWDDWRKNPMAPQLQHRRVRATCVWNQFIARARRTFGDAANVRVTTLREWEGLLFHDRVFVRFKKASAQLLSRNYPTPLALDFHDSDKDLFGTGIKRVELVYVLDKSETEIERICLVQRHGQRIAWHLDLLGGDDKQQTVLPFAPEAPSGPPVAKRVLKAKRSKDGRRKRELGGGT</sequence>
<dbReference type="Proteomes" id="UP000318199">
    <property type="component" value="Unassembled WGS sequence"/>
</dbReference>
<dbReference type="OrthoDB" id="8776202at2"/>
<dbReference type="AlphaFoldDB" id="A0A562ZIE7"/>
<keyword evidence="3" id="KW-1185">Reference proteome</keyword>
<evidence type="ECO:0000313" key="2">
    <source>
        <dbReference type="EMBL" id="TWO68085.1"/>
    </source>
</evidence>
<gene>
    <name evidence="2" type="ORF">FN976_24425</name>
</gene>
<feature type="compositionally biased region" description="Basic residues" evidence="1">
    <location>
        <begin position="179"/>
        <end position="193"/>
    </location>
</feature>
<reference evidence="2 3" key="1">
    <citation type="submission" date="2019-07" db="EMBL/GenBank/DDBJ databases">
        <title>Caenimonas sedimenti sp. nov., isolated from activated sludge.</title>
        <authorList>
            <person name="Xu J."/>
        </authorList>
    </citation>
    <scope>NUCLEOTIDE SEQUENCE [LARGE SCALE GENOMIC DNA]</scope>
    <source>
        <strain evidence="2 3">HX-9-20</strain>
    </source>
</reference>
<name>A0A562ZIE7_9BURK</name>
<evidence type="ECO:0000256" key="1">
    <source>
        <dbReference type="SAM" id="MobiDB-lite"/>
    </source>
</evidence>
<protein>
    <submittedName>
        <fullName evidence="2">Uncharacterized protein</fullName>
    </submittedName>
</protein>
<comment type="caution">
    <text evidence="2">The sequence shown here is derived from an EMBL/GenBank/DDBJ whole genome shotgun (WGS) entry which is preliminary data.</text>
</comment>
<dbReference type="RefSeq" id="WP_145895831.1">
    <property type="nucleotide sequence ID" value="NZ_VOBQ01000021.1"/>
</dbReference>
<proteinExistence type="predicted"/>
<evidence type="ECO:0000313" key="3">
    <source>
        <dbReference type="Proteomes" id="UP000318199"/>
    </source>
</evidence>
<organism evidence="2 3">
    <name type="scientific">Caenimonas sedimenti</name>
    <dbReference type="NCBI Taxonomy" id="2596921"/>
    <lineage>
        <taxon>Bacteria</taxon>
        <taxon>Pseudomonadati</taxon>
        <taxon>Pseudomonadota</taxon>
        <taxon>Betaproteobacteria</taxon>
        <taxon>Burkholderiales</taxon>
        <taxon>Comamonadaceae</taxon>
        <taxon>Caenimonas</taxon>
    </lineage>
</organism>
<accession>A0A562ZIE7</accession>
<dbReference type="EMBL" id="VOBQ01000021">
    <property type="protein sequence ID" value="TWO68085.1"/>
    <property type="molecule type" value="Genomic_DNA"/>
</dbReference>
<feature type="region of interest" description="Disordered" evidence="1">
    <location>
        <begin position="165"/>
        <end position="199"/>
    </location>
</feature>